<dbReference type="AlphaFoldDB" id="A0A4P8EDH1"/>
<dbReference type="Pfam" id="PF11185">
    <property type="entry name" value="DUF2971"/>
    <property type="match status" value="1"/>
</dbReference>
<reference evidence="1 2" key="1">
    <citation type="submission" date="2019-05" db="EMBL/GenBank/DDBJ databases">
        <title>Pseudorhodobacter turbinis sp. nov., isolated from the gut of the Korean turban shell.</title>
        <authorList>
            <person name="Jeong Y.-S."/>
            <person name="Kang W.-R."/>
            <person name="Bae J.-W."/>
        </authorList>
    </citation>
    <scope>NUCLEOTIDE SEQUENCE [LARGE SCALE GENOMIC DNA]</scope>
    <source>
        <strain evidence="1 2">S12M18</strain>
    </source>
</reference>
<dbReference type="OrthoDB" id="9795560at2"/>
<protein>
    <submittedName>
        <fullName evidence="1">DUF2971 domain-containing protein</fullName>
    </submittedName>
</protein>
<evidence type="ECO:0000313" key="1">
    <source>
        <dbReference type="EMBL" id="QCO54846.1"/>
    </source>
</evidence>
<proteinExistence type="predicted"/>
<accession>A0A4P8EDH1</accession>
<dbReference type="KEGG" id="pseb:EOK75_03005"/>
<sequence length="317" mass="36137">MELDESLIKYNQIFCPGLLEETLAVVSEQKRFVYYTSADTAMKVLRNQELWFRNATVMNDYSEISYGLDLIRTVFSGEEGARFREAIEDIFPDTIKKVEELLDGWERDWQLETYIACVSVHSSDEDRRGRLSMWRAYGNTALVVNNKPMTAITDLLAVYSMPVLYLSADELTNHLAKITDAVLIDRKYLQGLGQETLVAYVHHMLFRFAIATKHPGFKEEKEWRLYYRPTQALSPAMTKEVVVLGGIPQTVYKLRLADEPENGLHGADIPSLVDRIIIGPTAFPWVSYNAFKEVLKDLGVEDADNKVIVSDIPLRTG</sequence>
<evidence type="ECO:0000313" key="2">
    <source>
        <dbReference type="Proteomes" id="UP000298631"/>
    </source>
</evidence>
<keyword evidence="2" id="KW-1185">Reference proteome</keyword>
<dbReference type="Proteomes" id="UP000298631">
    <property type="component" value="Chromosome"/>
</dbReference>
<dbReference type="EMBL" id="CP039964">
    <property type="protein sequence ID" value="QCO54846.1"/>
    <property type="molecule type" value="Genomic_DNA"/>
</dbReference>
<organism evidence="1 2">
    <name type="scientific">Pseudorhodobacter turbinis</name>
    <dbReference type="NCBI Taxonomy" id="2500533"/>
    <lineage>
        <taxon>Bacteria</taxon>
        <taxon>Pseudomonadati</taxon>
        <taxon>Pseudomonadota</taxon>
        <taxon>Alphaproteobacteria</taxon>
        <taxon>Rhodobacterales</taxon>
        <taxon>Paracoccaceae</taxon>
        <taxon>Pseudorhodobacter</taxon>
    </lineage>
</organism>
<dbReference type="RefSeq" id="WP_137192514.1">
    <property type="nucleotide sequence ID" value="NZ_CP039964.1"/>
</dbReference>
<dbReference type="InterPro" id="IPR021352">
    <property type="entry name" value="DUF2971"/>
</dbReference>
<name>A0A4P8EDH1_9RHOB</name>
<gene>
    <name evidence="1" type="ORF">EOK75_03005</name>
</gene>